<dbReference type="PANTHER" id="PTHR33753">
    <property type="entry name" value="1,4-BETA-D-GLUCAN CELLOBIOHYDROLASE B"/>
    <property type="match status" value="1"/>
</dbReference>
<dbReference type="AlphaFoldDB" id="A0AAJ0M169"/>
<evidence type="ECO:0000256" key="9">
    <source>
        <dbReference type="RuleBase" id="RU361164"/>
    </source>
</evidence>
<evidence type="ECO:0000313" key="11">
    <source>
        <dbReference type="EMBL" id="KAK3305206.1"/>
    </source>
</evidence>
<dbReference type="CDD" id="cd07999">
    <property type="entry name" value="GH7_CBH_EG"/>
    <property type="match status" value="1"/>
</dbReference>
<dbReference type="GO" id="GO:0030245">
    <property type="term" value="P:cellulose catabolic process"/>
    <property type="evidence" value="ECO:0007669"/>
    <property type="project" value="UniProtKB-KW"/>
</dbReference>
<dbReference type="RefSeq" id="XP_062720986.1">
    <property type="nucleotide sequence ID" value="XM_062865784.1"/>
</dbReference>
<dbReference type="InterPro" id="IPR037019">
    <property type="entry name" value="Glyco_hydro_7_sf"/>
</dbReference>
<dbReference type="EC" id="3.2.1.-" evidence="9"/>
<feature type="chain" id="PRO_5042464403" description="Glucanase" evidence="10">
    <location>
        <begin position="21"/>
        <end position="435"/>
    </location>
</feature>
<name>A0AAJ0M169_9PEZI</name>
<reference evidence="11" key="1">
    <citation type="journal article" date="2023" name="Mol. Phylogenet. Evol.">
        <title>Genome-scale phylogeny and comparative genomics of the fungal order Sordariales.</title>
        <authorList>
            <person name="Hensen N."/>
            <person name="Bonometti L."/>
            <person name="Westerberg I."/>
            <person name="Brannstrom I.O."/>
            <person name="Guillou S."/>
            <person name="Cros-Aarteil S."/>
            <person name="Calhoun S."/>
            <person name="Haridas S."/>
            <person name="Kuo A."/>
            <person name="Mondo S."/>
            <person name="Pangilinan J."/>
            <person name="Riley R."/>
            <person name="LaButti K."/>
            <person name="Andreopoulos B."/>
            <person name="Lipzen A."/>
            <person name="Chen C."/>
            <person name="Yan M."/>
            <person name="Daum C."/>
            <person name="Ng V."/>
            <person name="Clum A."/>
            <person name="Steindorff A."/>
            <person name="Ohm R.A."/>
            <person name="Martin F."/>
            <person name="Silar P."/>
            <person name="Natvig D.O."/>
            <person name="Lalanne C."/>
            <person name="Gautier V."/>
            <person name="Ament-Velasquez S.L."/>
            <person name="Kruys A."/>
            <person name="Hutchinson M.I."/>
            <person name="Powell A.J."/>
            <person name="Barry K."/>
            <person name="Miller A.N."/>
            <person name="Grigoriev I.V."/>
            <person name="Debuchy R."/>
            <person name="Gladieux P."/>
            <person name="Hiltunen Thoren M."/>
            <person name="Johannesson H."/>
        </authorList>
    </citation>
    <scope>NUCLEOTIDE SEQUENCE</scope>
    <source>
        <strain evidence="11">CBS 333.67</strain>
    </source>
</reference>
<evidence type="ECO:0000256" key="1">
    <source>
        <dbReference type="ARBA" id="ARBA00000966"/>
    </source>
</evidence>
<sequence length="435" mass="47092">MARGIALLSLASALLGVAHGQKPGSAKEVHPKITTYRCSNRGGCKAQTNYIVLDSLAHPIHQATSLANNCGDWGSKPNATACPDKESCAKNCIMEGIPDYSQYGVTTQGTALRLQQLLDGRLVTPRVYLLDKSEQRYEMMHLAGAEFAFEVDAAKLPCGMNSALYLSEMHPTGARSKLNPGGAYYGTGYCDAQCFVTPFINGVGNIEGHGSCCNEMDIWEANARATHLAPHPCNKPGLYLCSGDDECGDDGVCDKDGCAWNPYRVNVTDYYGASARFRVDTTRPFTVVTQFLTSTPNPPQNGKGHNKKKELTKIHRLYVQDDKVIESYTVDAPGLPKTDSLTDEFCGATGAAKYLALGGTRGIGEALERGMVLAMSIWWDEGGNMNWLDSGEAGPCDPWEGNPANITKVEPGPEVTFRNLRWGEIGSTFGDRVRL</sequence>
<protein>
    <recommendedName>
        <fullName evidence="9">Glucanase</fullName>
        <ecNumber evidence="9">3.2.1.-</ecNumber>
    </recommendedName>
</protein>
<evidence type="ECO:0000256" key="8">
    <source>
        <dbReference type="ARBA" id="ARBA00023326"/>
    </source>
</evidence>
<keyword evidence="3 9" id="KW-0378">Hydrolase</keyword>
<evidence type="ECO:0000313" key="12">
    <source>
        <dbReference type="Proteomes" id="UP001273166"/>
    </source>
</evidence>
<dbReference type="Pfam" id="PF00840">
    <property type="entry name" value="Glyco_hydro_7"/>
    <property type="match status" value="1"/>
</dbReference>
<comment type="catalytic activity">
    <reaction evidence="1">
        <text>Endohydrolysis of (1-&gt;4)-beta-D-glucosidic linkages in cellulose, lichenin and cereal beta-D-glucans.</text>
        <dbReference type="EC" id="3.2.1.4"/>
    </reaction>
</comment>
<organism evidence="11 12">
    <name type="scientific">Chaetomium strumarium</name>
    <dbReference type="NCBI Taxonomy" id="1170767"/>
    <lineage>
        <taxon>Eukaryota</taxon>
        <taxon>Fungi</taxon>
        <taxon>Dikarya</taxon>
        <taxon>Ascomycota</taxon>
        <taxon>Pezizomycotina</taxon>
        <taxon>Sordariomycetes</taxon>
        <taxon>Sordariomycetidae</taxon>
        <taxon>Sordariales</taxon>
        <taxon>Chaetomiaceae</taxon>
        <taxon>Chaetomium</taxon>
    </lineage>
</organism>
<accession>A0AAJ0M169</accession>
<evidence type="ECO:0000256" key="6">
    <source>
        <dbReference type="ARBA" id="ARBA00023277"/>
    </source>
</evidence>
<comment type="similarity">
    <text evidence="2 9">Belongs to the glycosyl hydrolase 7 (cellulase C) family.</text>
</comment>
<gene>
    <name evidence="11" type="ORF">B0T15DRAFT_433852</name>
</gene>
<dbReference type="InterPro" id="IPR001722">
    <property type="entry name" value="Glyco_hydro_7"/>
</dbReference>
<reference evidence="11" key="2">
    <citation type="submission" date="2023-06" db="EMBL/GenBank/DDBJ databases">
        <authorList>
            <consortium name="Lawrence Berkeley National Laboratory"/>
            <person name="Mondo S.J."/>
            <person name="Hensen N."/>
            <person name="Bonometti L."/>
            <person name="Westerberg I."/>
            <person name="Brannstrom I.O."/>
            <person name="Guillou S."/>
            <person name="Cros-Aarteil S."/>
            <person name="Calhoun S."/>
            <person name="Haridas S."/>
            <person name="Kuo A."/>
            <person name="Pangilinan J."/>
            <person name="Riley R."/>
            <person name="Labutti K."/>
            <person name="Andreopoulos B."/>
            <person name="Lipzen A."/>
            <person name="Chen C."/>
            <person name="Yanf M."/>
            <person name="Daum C."/>
            <person name="Ng V."/>
            <person name="Clum A."/>
            <person name="Steindorff A."/>
            <person name="Ohm R."/>
            <person name="Martin F."/>
            <person name="Silar P."/>
            <person name="Natvig D."/>
            <person name="Lalanne C."/>
            <person name="Gautier V."/>
            <person name="Ament-Velasquez S.L."/>
            <person name="Kruys A."/>
            <person name="Hutchinson M.I."/>
            <person name="Powell A.J."/>
            <person name="Barry K."/>
            <person name="Miller A.N."/>
            <person name="Grigoriev I.V."/>
            <person name="Debuchy R."/>
            <person name="Gladieux P."/>
            <person name="Thoren M.H."/>
            <person name="Johannesson H."/>
        </authorList>
    </citation>
    <scope>NUCLEOTIDE SEQUENCE</scope>
    <source>
        <strain evidence="11">CBS 333.67</strain>
    </source>
</reference>
<evidence type="ECO:0000256" key="10">
    <source>
        <dbReference type="SAM" id="SignalP"/>
    </source>
</evidence>
<keyword evidence="10" id="KW-0732">Signal</keyword>
<feature type="signal peptide" evidence="10">
    <location>
        <begin position="1"/>
        <end position="20"/>
    </location>
</feature>
<dbReference type="Gene3D" id="2.70.100.10">
    <property type="entry name" value="Glycoside hydrolase, family 7, domain"/>
    <property type="match status" value="1"/>
</dbReference>
<comment type="caution">
    <text evidence="11">The sequence shown here is derived from an EMBL/GenBank/DDBJ whole genome shotgun (WGS) entry which is preliminary data.</text>
</comment>
<dbReference type="InterPro" id="IPR013320">
    <property type="entry name" value="ConA-like_dom_sf"/>
</dbReference>
<evidence type="ECO:0000256" key="2">
    <source>
        <dbReference type="ARBA" id="ARBA00006044"/>
    </source>
</evidence>
<proteinExistence type="inferred from homology"/>
<evidence type="ECO:0000256" key="4">
    <source>
        <dbReference type="ARBA" id="ARBA00023001"/>
    </source>
</evidence>
<keyword evidence="4 9" id="KW-0136">Cellulose degradation</keyword>
<keyword evidence="5" id="KW-0325">Glycoprotein</keyword>
<keyword evidence="7 9" id="KW-0326">Glycosidase</keyword>
<dbReference type="SUPFAM" id="SSF49899">
    <property type="entry name" value="Concanavalin A-like lectins/glucanases"/>
    <property type="match status" value="1"/>
</dbReference>
<evidence type="ECO:0000256" key="3">
    <source>
        <dbReference type="ARBA" id="ARBA00022801"/>
    </source>
</evidence>
<dbReference type="GO" id="GO:0008810">
    <property type="term" value="F:cellulase activity"/>
    <property type="evidence" value="ECO:0007669"/>
    <property type="project" value="UniProtKB-EC"/>
</dbReference>
<dbReference type="GeneID" id="87884613"/>
<dbReference type="EMBL" id="JAUDZG010000004">
    <property type="protein sequence ID" value="KAK3305206.1"/>
    <property type="molecule type" value="Genomic_DNA"/>
</dbReference>
<evidence type="ECO:0000256" key="7">
    <source>
        <dbReference type="ARBA" id="ARBA00023295"/>
    </source>
</evidence>
<dbReference type="PRINTS" id="PR00734">
    <property type="entry name" value="GLHYDRLASE7"/>
</dbReference>
<keyword evidence="12" id="KW-1185">Reference proteome</keyword>
<keyword evidence="8 9" id="KW-0624">Polysaccharide degradation</keyword>
<keyword evidence="6" id="KW-0119">Carbohydrate metabolism</keyword>
<evidence type="ECO:0000256" key="5">
    <source>
        <dbReference type="ARBA" id="ARBA00023180"/>
    </source>
</evidence>
<dbReference type="Proteomes" id="UP001273166">
    <property type="component" value="Unassembled WGS sequence"/>
</dbReference>
<dbReference type="PANTHER" id="PTHR33753:SF1">
    <property type="entry name" value="ENDO-BETA-1,4-GLUCANASE CELB"/>
    <property type="match status" value="1"/>
</dbReference>